<dbReference type="Gene3D" id="1.10.3210.10">
    <property type="entry name" value="Hypothetical protein af1432"/>
    <property type="match status" value="1"/>
</dbReference>
<evidence type="ECO:0000313" key="3">
    <source>
        <dbReference type="Proteomes" id="UP000531251"/>
    </source>
</evidence>
<dbReference type="GO" id="GO:0016740">
    <property type="term" value="F:transferase activity"/>
    <property type="evidence" value="ECO:0007669"/>
    <property type="project" value="UniProtKB-KW"/>
</dbReference>
<dbReference type="EMBL" id="JAATJB010000004">
    <property type="protein sequence ID" value="NJB97466.1"/>
    <property type="molecule type" value="Genomic_DNA"/>
</dbReference>
<dbReference type="GO" id="GO:0008081">
    <property type="term" value="F:phosphoric diester hydrolase activity"/>
    <property type="evidence" value="ECO:0007669"/>
    <property type="project" value="UniProtKB-ARBA"/>
</dbReference>
<dbReference type="Proteomes" id="UP000531251">
    <property type="component" value="Unassembled WGS sequence"/>
</dbReference>
<protein>
    <submittedName>
        <fullName evidence="2">Putative nucleotidyltransferase with HDIG domain</fullName>
    </submittedName>
</protein>
<dbReference type="PROSITE" id="PS51832">
    <property type="entry name" value="HD_GYP"/>
    <property type="match status" value="1"/>
</dbReference>
<dbReference type="RefSeq" id="WP_125976118.1">
    <property type="nucleotide sequence ID" value="NZ_BAAADY010000013.1"/>
</dbReference>
<sequence length="416" mass="45295">MAALRTVPAAEVRLGMFIHGFEGSWWEHPFWRTRFLLTETEDLQKLRAFRGGVIIDVARSQATASDGDTPAIAVRDGNEADAPATWSAARAKRPLPESPAARFSADQAEAAALVAGALDTVRGTFDDVRLGRAVAHEKVAALVDDIAGQLDRNASALLRVLQLKSKHQYTYLHSVAVCTLMVNLARHLAMDEEAVRTLGLAGLLHDVGKVAIPDAVLDKPGRLSAEEFALVRTHPEEGVALLREDGAMPALAVEVCLHHHERWDGNGYPHGLKADDISLPARMGAICDVYDALTSHRAYKRAWLPAQALGAMWSWDGHFDRELLFQFMRSINLYPPGMLVRLASDRLALVLENGERATRTRLLVFHSFAEGAALPPRTLVLSAGTADDKVVGFVRPEEAPSAIPALDLYPPVAVTN</sequence>
<organism evidence="2 3">
    <name type="scientific">Sphingomonas trueperi</name>
    <dbReference type="NCBI Taxonomy" id="53317"/>
    <lineage>
        <taxon>Bacteria</taxon>
        <taxon>Pseudomonadati</taxon>
        <taxon>Pseudomonadota</taxon>
        <taxon>Alphaproteobacteria</taxon>
        <taxon>Sphingomonadales</taxon>
        <taxon>Sphingomonadaceae</taxon>
        <taxon>Sphingomonas</taxon>
    </lineage>
</organism>
<dbReference type="AlphaFoldDB" id="A0A7X5XY35"/>
<dbReference type="PANTHER" id="PTHR43155">
    <property type="entry name" value="CYCLIC DI-GMP PHOSPHODIESTERASE PA4108-RELATED"/>
    <property type="match status" value="1"/>
</dbReference>
<dbReference type="PANTHER" id="PTHR43155:SF2">
    <property type="entry name" value="CYCLIC DI-GMP PHOSPHODIESTERASE PA4108"/>
    <property type="match status" value="1"/>
</dbReference>
<gene>
    <name evidence="2" type="ORF">GGR89_001778</name>
</gene>
<keyword evidence="2" id="KW-0808">Transferase</keyword>
<proteinExistence type="predicted"/>
<feature type="domain" description="HD-GYP" evidence="1">
    <location>
        <begin position="148"/>
        <end position="343"/>
    </location>
</feature>
<accession>A0A7X5XY35</accession>
<dbReference type="InterPro" id="IPR037522">
    <property type="entry name" value="HD_GYP_dom"/>
</dbReference>
<reference evidence="2 3" key="1">
    <citation type="submission" date="2020-03" db="EMBL/GenBank/DDBJ databases">
        <title>Genomic Encyclopedia of Type Strains, Phase IV (KMG-IV): sequencing the most valuable type-strain genomes for metagenomic binning, comparative biology and taxonomic classification.</title>
        <authorList>
            <person name="Goeker M."/>
        </authorList>
    </citation>
    <scope>NUCLEOTIDE SEQUENCE [LARGE SCALE GENOMIC DNA]</scope>
    <source>
        <strain evidence="2 3">DSM 7225</strain>
    </source>
</reference>
<dbReference type="SUPFAM" id="SSF109604">
    <property type="entry name" value="HD-domain/PDEase-like"/>
    <property type="match status" value="1"/>
</dbReference>
<keyword evidence="3" id="KW-1185">Reference proteome</keyword>
<dbReference type="SMART" id="SM00471">
    <property type="entry name" value="HDc"/>
    <property type="match status" value="1"/>
</dbReference>
<dbReference type="InterPro" id="IPR006675">
    <property type="entry name" value="HDIG_dom"/>
</dbReference>
<dbReference type="CDD" id="cd00077">
    <property type="entry name" value="HDc"/>
    <property type="match status" value="1"/>
</dbReference>
<dbReference type="InterPro" id="IPR021812">
    <property type="entry name" value="DUF3391"/>
</dbReference>
<dbReference type="NCBIfam" id="TIGR00277">
    <property type="entry name" value="HDIG"/>
    <property type="match status" value="1"/>
</dbReference>
<dbReference type="Pfam" id="PF13487">
    <property type="entry name" value="HD_5"/>
    <property type="match status" value="1"/>
</dbReference>
<dbReference type="InterPro" id="IPR003607">
    <property type="entry name" value="HD/PDEase_dom"/>
</dbReference>
<evidence type="ECO:0000313" key="2">
    <source>
        <dbReference type="EMBL" id="NJB97466.1"/>
    </source>
</evidence>
<name>A0A7X5XY35_9SPHN</name>
<evidence type="ECO:0000259" key="1">
    <source>
        <dbReference type="PROSITE" id="PS51832"/>
    </source>
</evidence>
<comment type="caution">
    <text evidence="2">The sequence shown here is derived from an EMBL/GenBank/DDBJ whole genome shotgun (WGS) entry which is preliminary data.</text>
</comment>
<dbReference type="Pfam" id="PF11871">
    <property type="entry name" value="DUF3391"/>
    <property type="match status" value="1"/>
</dbReference>